<evidence type="ECO:0000259" key="3">
    <source>
        <dbReference type="PROSITE" id="PS50110"/>
    </source>
</evidence>
<sequence length="140" mass="16339">MKAVILVERNKHVRQFISRELQTMGYGVRSFKNGKEFLEELPTTASGDPIIIDRELADMDIHQAIAAIRQHRPHQPIIVHTFDDENGFAHDNNLFVARKQSDLGDLIMTLGQVWKIESMNERENRGWRQRTDQDDNKMAW</sequence>
<dbReference type="EMBL" id="BDFE01000020">
    <property type="protein sequence ID" value="GAU09743.1"/>
    <property type="molecule type" value="Genomic_DNA"/>
</dbReference>
<comment type="caution">
    <text evidence="4">The sequence shown here is derived from an EMBL/GenBank/DDBJ whole genome shotgun (WGS) entry which is preliminary data.</text>
</comment>
<feature type="domain" description="Response regulatory" evidence="3">
    <location>
        <begin position="3"/>
        <end position="114"/>
    </location>
</feature>
<reference evidence="5" key="1">
    <citation type="submission" date="2016-06" db="EMBL/GenBank/DDBJ databases">
        <title>Draft genome sequence of Desulfoplanes formicivorans strain Pf12B.</title>
        <authorList>
            <person name="Watanabe M."/>
            <person name="Kojima H."/>
            <person name="Fukui M."/>
        </authorList>
    </citation>
    <scope>NUCLEOTIDE SEQUENCE [LARGE SCALE GENOMIC DNA]</scope>
    <source>
        <strain evidence="5">Pf12B</strain>
    </source>
</reference>
<keyword evidence="1" id="KW-0597">Phosphoprotein</keyword>
<feature type="region of interest" description="Disordered" evidence="2">
    <location>
        <begin position="121"/>
        <end position="140"/>
    </location>
</feature>
<dbReference type="CDD" id="cd00156">
    <property type="entry name" value="REC"/>
    <property type="match status" value="1"/>
</dbReference>
<dbReference type="GO" id="GO:0000160">
    <property type="term" value="P:phosphorelay signal transduction system"/>
    <property type="evidence" value="ECO:0007669"/>
    <property type="project" value="InterPro"/>
</dbReference>
<proteinExistence type="predicted"/>
<evidence type="ECO:0000256" key="1">
    <source>
        <dbReference type="PROSITE-ProRule" id="PRU00169"/>
    </source>
</evidence>
<gene>
    <name evidence="4" type="ORF">DPF_2475</name>
</gene>
<evidence type="ECO:0000313" key="4">
    <source>
        <dbReference type="EMBL" id="GAU09743.1"/>
    </source>
</evidence>
<dbReference type="AlphaFoldDB" id="A0A194AKA1"/>
<feature type="modified residue" description="4-aspartylphosphate" evidence="1">
    <location>
        <position position="53"/>
    </location>
</feature>
<dbReference type="SUPFAM" id="SSF52172">
    <property type="entry name" value="CheY-like"/>
    <property type="match status" value="1"/>
</dbReference>
<evidence type="ECO:0000256" key="2">
    <source>
        <dbReference type="SAM" id="MobiDB-lite"/>
    </source>
</evidence>
<dbReference type="PROSITE" id="PS50110">
    <property type="entry name" value="RESPONSE_REGULATORY"/>
    <property type="match status" value="1"/>
</dbReference>
<dbReference type="OrthoDB" id="5421344at2"/>
<organism evidence="4 5">
    <name type="scientific">Desulfoplanes formicivorans</name>
    <dbReference type="NCBI Taxonomy" id="1592317"/>
    <lineage>
        <taxon>Bacteria</taxon>
        <taxon>Pseudomonadati</taxon>
        <taxon>Thermodesulfobacteriota</taxon>
        <taxon>Desulfovibrionia</taxon>
        <taxon>Desulfovibrionales</taxon>
        <taxon>Desulfoplanaceae</taxon>
        <taxon>Desulfoplanes</taxon>
    </lineage>
</organism>
<evidence type="ECO:0000313" key="5">
    <source>
        <dbReference type="Proteomes" id="UP000095200"/>
    </source>
</evidence>
<keyword evidence="5" id="KW-1185">Reference proteome</keyword>
<name>A0A194AKA1_9BACT</name>
<protein>
    <recommendedName>
        <fullName evidence="3">Response regulatory domain-containing protein</fullName>
    </recommendedName>
</protein>
<dbReference type="Pfam" id="PF00072">
    <property type="entry name" value="Response_reg"/>
    <property type="match status" value="1"/>
</dbReference>
<dbReference type="Gene3D" id="3.40.50.2300">
    <property type="match status" value="1"/>
</dbReference>
<dbReference type="Proteomes" id="UP000095200">
    <property type="component" value="Unassembled WGS sequence"/>
</dbReference>
<dbReference type="STRING" id="1592317.DPF_2475"/>
<dbReference type="InterPro" id="IPR011006">
    <property type="entry name" value="CheY-like_superfamily"/>
</dbReference>
<dbReference type="InterPro" id="IPR001789">
    <property type="entry name" value="Sig_transdc_resp-reg_receiver"/>
</dbReference>
<dbReference type="RefSeq" id="WP_069859988.1">
    <property type="nucleotide sequence ID" value="NZ_BDFE01000020.1"/>
</dbReference>
<accession>A0A194AKA1</accession>